<evidence type="ECO:0000259" key="21">
    <source>
        <dbReference type="PROSITE" id="PS50862"/>
    </source>
</evidence>
<evidence type="ECO:0000256" key="7">
    <source>
        <dbReference type="ARBA" id="ARBA00022692"/>
    </source>
</evidence>
<evidence type="ECO:0000256" key="18">
    <source>
        <dbReference type="ARBA" id="ARBA00048573"/>
    </source>
</evidence>
<accession>A0A8H9HBD7</accession>
<dbReference type="InterPro" id="IPR045864">
    <property type="entry name" value="aa-tRNA-synth_II/BPL/LPL"/>
</dbReference>
<dbReference type="OrthoDB" id="9801152at2"/>
<keyword evidence="12" id="KW-0443">Lipid metabolism</keyword>
<evidence type="ECO:0000256" key="11">
    <source>
        <dbReference type="ARBA" id="ARBA00022989"/>
    </source>
</evidence>
<dbReference type="PANTHER" id="PTHR42918:SF15">
    <property type="entry name" value="LYSINE--TRNA LIGASE, CHLOROPLASTIC_MITOCHONDRIAL"/>
    <property type="match status" value="1"/>
</dbReference>
<keyword evidence="13 19" id="KW-0030">Aminoacyl-tRNA synthetase</keyword>
<dbReference type="InterPro" id="IPR002313">
    <property type="entry name" value="Lys-tRNA-ligase_II"/>
</dbReference>
<keyword evidence="19" id="KW-0963">Cytoplasm</keyword>
<dbReference type="EC" id="6.1.1.6" evidence="19"/>
<dbReference type="GO" id="GO:0006430">
    <property type="term" value="P:lysyl-tRNA aminoacylation"/>
    <property type="evidence" value="ECO:0007669"/>
    <property type="project" value="UniProtKB-UniRule"/>
</dbReference>
<dbReference type="GO" id="GO:0004824">
    <property type="term" value="F:lysine-tRNA ligase activity"/>
    <property type="evidence" value="ECO:0007669"/>
    <property type="project" value="UniProtKB-UniRule"/>
</dbReference>
<dbReference type="Pfam" id="PF00152">
    <property type="entry name" value="tRNA-synt_2"/>
    <property type="match status" value="1"/>
</dbReference>
<dbReference type="InterPro" id="IPR031553">
    <property type="entry name" value="tRNA-synt_2_TM"/>
</dbReference>
<keyword evidence="7 20" id="KW-0812">Transmembrane</keyword>
<reference evidence="22" key="2">
    <citation type="submission" date="2020-09" db="EMBL/GenBank/DDBJ databases">
        <authorList>
            <person name="Sun Q."/>
            <person name="Zhou Y."/>
        </authorList>
    </citation>
    <scope>NUCLEOTIDE SEQUENCE</scope>
    <source>
        <strain evidence="22">CGMCC 4.7372</strain>
    </source>
</reference>
<comment type="cofactor">
    <cofactor evidence="19">
        <name>Mg(2+)</name>
        <dbReference type="ChEBI" id="CHEBI:18420"/>
    </cofactor>
    <text evidence="19">Binds 3 Mg(2+) ions per subunit.</text>
</comment>
<comment type="catalytic activity">
    <reaction evidence="18 19">
        <text>tRNA(Lys) + L-lysine + ATP = L-lysyl-tRNA(Lys) + AMP + diphosphate</text>
        <dbReference type="Rhea" id="RHEA:20792"/>
        <dbReference type="Rhea" id="RHEA-COMP:9696"/>
        <dbReference type="Rhea" id="RHEA-COMP:9697"/>
        <dbReference type="ChEBI" id="CHEBI:30616"/>
        <dbReference type="ChEBI" id="CHEBI:32551"/>
        <dbReference type="ChEBI" id="CHEBI:33019"/>
        <dbReference type="ChEBI" id="CHEBI:78442"/>
        <dbReference type="ChEBI" id="CHEBI:78529"/>
        <dbReference type="ChEBI" id="CHEBI:456215"/>
        <dbReference type="EC" id="6.1.1.6"/>
    </reaction>
</comment>
<dbReference type="Pfam" id="PF01336">
    <property type="entry name" value="tRNA_anti-codon"/>
    <property type="match status" value="1"/>
</dbReference>
<evidence type="ECO:0000256" key="15">
    <source>
        <dbReference type="ARBA" id="ARBA00023268"/>
    </source>
</evidence>
<dbReference type="HAMAP" id="MF_00252">
    <property type="entry name" value="Lys_tRNA_synth_class2"/>
    <property type="match status" value="1"/>
</dbReference>
<evidence type="ECO:0000256" key="5">
    <source>
        <dbReference type="ARBA" id="ARBA00022598"/>
    </source>
</evidence>
<feature type="transmembrane region" description="Helical" evidence="20">
    <location>
        <begin position="12"/>
        <end position="33"/>
    </location>
</feature>
<comment type="subunit">
    <text evidence="19">Homodimer.</text>
</comment>
<keyword evidence="23" id="KW-1185">Reference proteome</keyword>
<comment type="similarity">
    <text evidence="2">In the N-terminal section; belongs to the LPG synthetase family.</text>
</comment>
<keyword evidence="20" id="KW-0472">Membrane</keyword>
<keyword evidence="4" id="KW-1003">Cell membrane</keyword>
<dbReference type="GO" id="GO:0005829">
    <property type="term" value="C:cytosol"/>
    <property type="evidence" value="ECO:0007669"/>
    <property type="project" value="TreeGrafter"/>
</dbReference>
<dbReference type="Gene3D" id="2.40.50.140">
    <property type="entry name" value="Nucleic acid-binding proteins"/>
    <property type="match status" value="1"/>
</dbReference>
<keyword evidence="14" id="KW-0046">Antibiotic resistance</keyword>
<evidence type="ECO:0000256" key="20">
    <source>
        <dbReference type="SAM" id="Phobius"/>
    </source>
</evidence>
<keyword evidence="19" id="KW-0460">Magnesium</keyword>
<sequence>MTNRPALAVRFLSRYLFAAGAISLLYSTPLFSVPVVGEAIGFILTWLIPLPIVDWVSGVLLLLLGSGIARRKRAAWIIMVIGLGFSLLVFSGLTASVFLAPAEVVAEESADVVLEGAPADVVLAEESPWMLVVNVLILVALLIILLLRRRDFTVRSPRGNGGRAVLVLVVSSVIVLQLGILGSFLYGGFGIRQAKRFIIKLLSDPDASSPVPDWLFALVGLGLALSLLAAVAVMLRSQRSEARLSVDEEMRVRELLAASPNDSLGYFATRRDKSVFLREHGGVVYRVGLGVALASGDPLGDPAGWSASALAFKRHAESYGWVPAVIGASEAGARAYTEAGLHALRLGDEAVLSTASFGINNLPEVRRAVVKLTGLGYTTRIRRHRSIPDSELEHLFRLAGHWLDGEPERGFSMALGRFADPSDGECLMVEALFPEGDERGEIAGLLSFAPWGADGVSLDLMRRHPRVDNGITELMVAALMNDGRELGIHRVSLNFAVFRSAFTEGSRIGAGPIQRLWRRVLLFASRWWQLEALYRSNAKYDPEWVPRLICYPEPSDFTRVAAAMAVAEGFVNVPRWLCPVPDQDQRSAEESALLLATTAGSTVARPAPKPSDQIVGRAAARAAMLADGIDPYPASVTVDAACATAEGTCSVAGRVLTIRDHGGVIFATLRDASGDIQILLETERVGDEALASFRRLVRGGDQIAVTGTIGMSRTGTRSLLAVSWMMTSKALRPLPDKRRGIQNPEARVRLRHVDLIVNPRQRAMVRSRSAAIQAVRSTLLGRDYLEVETPILQPVHGGANARPFRTHINAYDLGLYLRIAPELYLKRLMVGGLERVFEIGRNFRNEGADSTHNPEFTMLEAYQAHADYNVMKDVMRDMIIAASRAATGSTIVRGSVDGVEHEIDLASPWRTVTIAEAVSAGLGEEVGTQTSVAELRRHAQGVGMPYDPKWGWGMLMQELYEHLAEGTTVEPTFFSDFPADTSPLTRQHRRDARLAERWDLIIFGSEVGTAYSELVDPVIQRERLTAQSLAAAGGDLEAMELDESFLAALEQGMPPSGGLGMGLDRLVMMLTGASIRETIAFPLVRPGR</sequence>
<dbReference type="InterPro" id="IPR004364">
    <property type="entry name" value="Aa-tRNA-synt_II"/>
</dbReference>
<dbReference type="CDD" id="cd04322">
    <property type="entry name" value="LysRS_N"/>
    <property type="match status" value="1"/>
</dbReference>
<evidence type="ECO:0000256" key="10">
    <source>
        <dbReference type="ARBA" id="ARBA00022840"/>
    </source>
</evidence>
<evidence type="ECO:0000256" key="3">
    <source>
        <dbReference type="ARBA" id="ARBA00009968"/>
    </source>
</evidence>
<evidence type="ECO:0000256" key="13">
    <source>
        <dbReference type="ARBA" id="ARBA00023146"/>
    </source>
</evidence>
<evidence type="ECO:0000256" key="14">
    <source>
        <dbReference type="ARBA" id="ARBA00023251"/>
    </source>
</evidence>
<comment type="similarity">
    <text evidence="19">Belongs to the class-II aminoacyl-tRNA synthetase family.</text>
</comment>
<dbReference type="GO" id="GO:0005886">
    <property type="term" value="C:plasma membrane"/>
    <property type="evidence" value="ECO:0007669"/>
    <property type="project" value="UniProtKB-SubCell"/>
</dbReference>
<evidence type="ECO:0000313" key="22">
    <source>
        <dbReference type="EMBL" id="GGO94678.1"/>
    </source>
</evidence>
<evidence type="ECO:0000256" key="6">
    <source>
        <dbReference type="ARBA" id="ARBA00022679"/>
    </source>
</evidence>
<dbReference type="GO" id="GO:0000049">
    <property type="term" value="F:tRNA binding"/>
    <property type="evidence" value="ECO:0007669"/>
    <property type="project" value="TreeGrafter"/>
</dbReference>
<dbReference type="Pfam" id="PF16995">
    <property type="entry name" value="tRNA-synt_2_TM"/>
    <property type="match status" value="1"/>
</dbReference>
<dbReference type="EMBL" id="BMNJ01000001">
    <property type="protein sequence ID" value="GGO94678.1"/>
    <property type="molecule type" value="Genomic_DNA"/>
</dbReference>
<dbReference type="SUPFAM" id="SSF55681">
    <property type="entry name" value="Class II aaRS and biotin synthetases"/>
    <property type="match status" value="1"/>
</dbReference>
<dbReference type="NCBIfam" id="NF002821">
    <property type="entry name" value="PRK02983.1"/>
    <property type="match status" value="1"/>
</dbReference>
<protein>
    <recommendedName>
        <fullName evidence="19">Lysine--tRNA ligase</fullName>
        <ecNumber evidence="19">6.1.1.6</ecNumber>
    </recommendedName>
    <alternativeName>
        <fullName evidence="19">Lysyl-tRNA synthetase</fullName>
        <shortName evidence="19">LysRS</shortName>
    </alternativeName>
</protein>
<dbReference type="GO" id="GO:0000287">
    <property type="term" value="F:magnesium ion binding"/>
    <property type="evidence" value="ECO:0007669"/>
    <property type="project" value="UniProtKB-UniRule"/>
</dbReference>
<comment type="similarity">
    <text evidence="3">In the C-terminal section; belongs to the class-II aminoacyl-tRNA synthetase family.</text>
</comment>
<dbReference type="NCBIfam" id="TIGR00499">
    <property type="entry name" value="lysS_bact"/>
    <property type="match status" value="1"/>
</dbReference>
<dbReference type="NCBIfam" id="NF001756">
    <property type="entry name" value="PRK00484.1"/>
    <property type="match status" value="1"/>
</dbReference>
<keyword evidence="9 19" id="KW-0547">Nucleotide-binding</keyword>
<feature type="binding site" evidence="19">
    <location>
        <position position="1006"/>
    </location>
    <ligand>
        <name>Mg(2+)</name>
        <dbReference type="ChEBI" id="CHEBI:18420"/>
        <label>2</label>
    </ligand>
</feature>
<feature type="transmembrane region" description="Helical" evidence="20">
    <location>
        <begin position="39"/>
        <end position="64"/>
    </location>
</feature>
<dbReference type="InterPro" id="IPR018149">
    <property type="entry name" value="Lys-tRNA-synth_II_C"/>
</dbReference>
<feature type="domain" description="Aminoacyl-transfer RNA synthetases class-II family profile" evidence="21">
    <location>
        <begin position="773"/>
        <end position="1086"/>
    </location>
</feature>
<name>A0A8H9HBD7_9ACTO</name>
<evidence type="ECO:0000256" key="12">
    <source>
        <dbReference type="ARBA" id="ARBA00023098"/>
    </source>
</evidence>
<evidence type="ECO:0000256" key="4">
    <source>
        <dbReference type="ARBA" id="ARBA00022475"/>
    </source>
</evidence>
<gene>
    <name evidence="22" type="primary">lysX</name>
    <name evidence="19" type="synonym">lysS</name>
    <name evidence="22" type="ORF">GCM10011612_00670</name>
</gene>
<feature type="binding site" evidence="19">
    <location>
        <position position="999"/>
    </location>
    <ligand>
        <name>Mg(2+)</name>
        <dbReference type="ChEBI" id="CHEBI:18420"/>
        <label>1</label>
    </ligand>
</feature>
<dbReference type="InterPro" id="IPR004365">
    <property type="entry name" value="NA-bd_OB_tRNA"/>
</dbReference>
<dbReference type="PRINTS" id="PR00982">
    <property type="entry name" value="TRNASYNTHLYS"/>
</dbReference>
<comment type="caution">
    <text evidence="22">The sequence shown here is derived from an EMBL/GenBank/DDBJ whole genome shotgun (WGS) entry which is preliminary data.</text>
</comment>
<evidence type="ECO:0000256" key="17">
    <source>
        <dbReference type="ARBA" id="ARBA00047540"/>
    </source>
</evidence>
<organism evidence="22 23">
    <name type="scientific">Actinomyces gaoshouyii</name>
    <dbReference type="NCBI Taxonomy" id="1960083"/>
    <lineage>
        <taxon>Bacteria</taxon>
        <taxon>Bacillati</taxon>
        <taxon>Actinomycetota</taxon>
        <taxon>Actinomycetes</taxon>
        <taxon>Actinomycetales</taxon>
        <taxon>Actinomycetaceae</taxon>
        <taxon>Actinomyces</taxon>
    </lineage>
</organism>
<dbReference type="AlphaFoldDB" id="A0A8H9HBD7"/>
<dbReference type="SUPFAM" id="SSF50249">
    <property type="entry name" value="Nucleic acid-binding proteins"/>
    <property type="match status" value="1"/>
</dbReference>
<keyword evidence="15" id="KW-0511">Multifunctional enzyme</keyword>
<feature type="transmembrane region" description="Helical" evidence="20">
    <location>
        <begin position="167"/>
        <end position="186"/>
    </location>
</feature>
<evidence type="ECO:0000256" key="9">
    <source>
        <dbReference type="ARBA" id="ARBA00022741"/>
    </source>
</evidence>
<feature type="transmembrane region" description="Helical" evidence="20">
    <location>
        <begin position="76"/>
        <end position="99"/>
    </location>
</feature>
<keyword evidence="11 20" id="KW-1133">Transmembrane helix</keyword>
<dbReference type="GO" id="GO:0005524">
    <property type="term" value="F:ATP binding"/>
    <property type="evidence" value="ECO:0007669"/>
    <property type="project" value="UniProtKB-UniRule"/>
</dbReference>
<dbReference type="Gene3D" id="3.30.930.10">
    <property type="entry name" value="Bira Bifunctional Protein, Domain 2"/>
    <property type="match status" value="1"/>
</dbReference>
<keyword evidence="10 19" id="KW-0067">ATP-binding</keyword>
<comment type="function">
    <text evidence="16">Catalyzes the production of L-lysyl-tRNA(Lys)transfer and the transfer of a lysyl group from L-lysyl-tRNA(Lys) to membrane-bound phosphatidylglycerol (PG), which produces lysylphosphatidylglycerol (LPG), one of the components of the bacterial membrane with a positive net charge. LPG synthesis contributes to the resistance to cationic antimicrobial peptides (CAMPs) and likely protects M.tuberculosis against the CAMPs produced by competiting microorganisms (bacteriocins). In fact, the modification of anionic phosphatidylglycerol with positively charged L-lysine results in repulsion of the peptides.</text>
</comment>
<dbReference type="Pfam" id="PF09924">
    <property type="entry name" value="LPG_synthase_C"/>
    <property type="match status" value="1"/>
</dbReference>
<feature type="binding site" evidence="19">
    <location>
        <position position="1006"/>
    </location>
    <ligand>
        <name>Mg(2+)</name>
        <dbReference type="ChEBI" id="CHEBI:18420"/>
        <label>1</label>
    </ligand>
</feature>
<dbReference type="PANTHER" id="PTHR42918">
    <property type="entry name" value="LYSYL-TRNA SYNTHETASE"/>
    <property type="match status" value="1"/>
</dbReference>
<evidence type="ECO:0000256" key="1">
    <source>
        <dbReference type="ARBA" id="ARBA00004651"/>
    </source>
</evidence>
<comment type="catalytic activity">
    <reaction evidence="17">
        <text>L-lysyl-tRNA(Lys) + a 1,2-diacyl-sn-glycero-3-phospho-(1'-sn-glycerol) = a 1,2-diacyl-sn-glycero-3-phospho-1'-(3'-O-L-lysyl)-sn-glycerol + tRNA(Lys)</text>
        <dbReference type="Rhea" id="RHEA:10668"/>
        <dbReference type="Rhea" id="RHEA-COMP:9696"/>
        <dbReference type="Rhea" id="RHEA-COMP:9697"/>
        <dbReference type="ChEBI" id="CHEBI:64716"/>
        <dbReference type="ChEBI" id="CHEBI:75792"/>
        <dbReference type="ChEBI" id="CHEBI:78442"/>
        <dbReference type="ChEBI" id="CHEBI:78529"/>
        <dbReference type="EC" id="2.3.2.3"/>
    </reaction>
</comment>
<dbReference type="InterPro" id="IPR006195">
    <property type="entry name" value="aa-tRNA-synth_II"/>
</dbReference>
<dbReference type="GO" id="GO:0006629">
    <property type="term" value="P:lipid metabolic process"/>
    <property type="evidence" value="ECO:0007669"/>
    <property type="project" value="UniProtKB-KW"/>
</dbReference>
<evidence type="ECO:0000256" key="19">
    <source>
        <dbReference type="HAMAP-Rule" id="MF_00252"/>
    </source>
</evidence>
<keyword evidence="19" id="KW-0648">Protein biosynthesis</keyword>
<dbReference type="GO" id="GO:0046677">
    <property type="term" value="P:response to antibiotic"/>
    <property type="evidence" value="ECO:0007669"/>
    <property type="project" value="UniProtKB-KW"/>
</dbReference>
<evidence type="ECO:0000256" key="8">
    <source>
        <dbReference type="ARBA" id="ARBA00022723"/>
    </source>
</evidence>
<feature type="transmembrane region" description="Helical" evidence="20">
    <location>
        <begin position="129"/>
        <end position="147"/>
    </location>
</feature>
<keyword evidence="5 19" id="KW-0436">Ligase</keyword>
<dbReference type="InterPro" id="IPR024320">
    <property type="entry name" value="LPG_synthase_C"/>
</dbReference>
<dbReference type="InterPro" id="IPR012340">
    <property type="entry name" value="NA-bd_OB-fold"/>
</dbReference>
<reference evidence="22" key="1">
    <citation type="journal article" date="2014" name="Int. J. Syst. Evol. Microbiol.">
        <title>Complete genome sequence of Corynebacterium casei LMG S-19264T (=DSM 44701T), isolated from a smear-ripened cheese.</title>
        <authorList>
            <consortium name="US DOE Joint Genome Institute (JGI-PGF)"/>
            <person name="Walter F."/>
            <person name="Albersmeier A."/>
            <person name="Kalinowski J."/>
            <person name="Ruckert C."/>
        </authorList>
    </citation>
    <scope>NUCLEOTIDE SEQUENCE</scope>
    <source>
        <strain evidence="22">CGMCC 4.7372</strain>
    </source>
</reference>
<proteinExistence type="inferred from homology"/>
<comment type="subcellular location">
    <subcellularLocation>
        <location evidence="1">Cell membrane</location>
        <topology evidence="1">Multi-pass membrane protein</topology>
    </subcellularLocation>
    <subcellularLocation>
        <location evidence="19">Cytoplasm</location>
    </subcellularLocation>
</comment>
<evidence type="ECO:0000256" key="2">
    <source>
        <dbReference type="ARBA" id="ARBA00005270"/>
    </source>
</evidence>
<keyword evidence="8 19" id="KW-0479">Metal-binding</keyword>
<evidence type="ECO:0000313" key="23">
    <source>
        <dbReference type="Proteomes" id="UP000614239"/>
    </source>
</evidence>
<dbReference type="GO" id="GO:0050071">
    <property type="term" value="F:phosphatidylglycerol lysyltransferase activity"/>
    <property type="evidence" value="ECO:0007669"/>
    <property type="project" value="UniProtKB-EC"/>
</dbReference>
<keyword evidence="6" id="KW-0808">Transferase</keyword>
<evidence type="ECO:0000256" key="16">
    <source>
        <dbReference type="ARBA" id="ARBA00024681"/>
    </source>
</evidence>
<dbReference type="PROSITE" id="PS50862">
    <property type="entry name" value="AA_TRNA_LIGASE_II"/>
    <property type="match status" value="1"/>
</dbReference>
<dbReference type="Proteomes" id="UP000614239">
    <property type="component" value="Unassembled WGS sequence"/>
</dbReference>
<dbReference type="InterPro" id="IPR044136">
    <property type="entry name" value="Lys-tRNA-ligase_II_N"/>
</dbReference>